<evidence type="ECO:0000313" key="5">
    <source>
        <dbReference type="WBParaSite" id="TCLT_0000672701-mRNA-1"/>
    </source>
</evidence>
<dbReference type="InterPro" id="IPR001711">
    <property type="entry name" value="PLipase_C_Pinositol-sp_Y"/>
</dbReference>
<dbReference type="AlphaFoldDB" id="A0A158RC86"/>
<dbReference type="WBParaSite" id="TCLT_0000672701-mRNA-1">
    <property type="protein sequence ID" value="TCLT_0000672701-mRNA-1"/>
    <property type="gene ID" value="TCLT_0000672701"/>
</dbReference>
<dbReference type="GO" id="GO:0004435">
    <property type="term" value="F:phosphatidylinositol-4,5-bisphosphate phospholipase C activity"/>
    <property type="evidence" value="ECO:0007669"/>
    <property type="project" value="InterPro"/>
</dbReference>
<dbReference type="Proteomes" id="UP000276776">
    <property type="component" value="Unassembled WGS sequence"/>
</dbReference>
<evidence type="ECO:0000313" key="4">
    <source>
        <dbReference type="Proteomes" id="UP000276776"/>
    </source>
</evidence>
<dbReference type="GO" id="GO:0035556">
    <property type="term" value="P:intracellular signal transduction"/>
    <property type="evidence" value="ECO:0007669"/>
    <property type="project" value="InterPro"/>
</dbReference>
<feature type="region of interest" description="Disordered" evidence="1">
    <location>
        <begin position="405"/>
        <end position="428"/>
    </location>
</feature>
<gene>
    <name evidence="3" type="ORF">TCLT_LOCUS6716</name>
</gene>
<evidence type="ECO:0000256" key="1">
    <source>
        <dbReference type="SAM" id="MobiDB-lite"/>
    </source>
</evidence>
<protein>
    <submittedName>
        <fullName evidence="5">PI-PLC Y-box domain-containing protein</fullName>
    </submittedName>
</protein>
<accession>A0A158RC86</accession>
<dbReference type="PROSITE" id="PS50008">
    <property type="entry name" value="PIPLC_Y_DOMAIN"/>
    <property type="match status" value="1"/>
</dbReference>
<dbReference type="OrthoDB" id="5791232at2759"/>
<proteinExistence type="predicted"/>
<sequence>MEEEGRGEERRGGDESRFFEEDRTELLRSPLTEAGSAYFNRWNNDDHSSSNTNSAVIVLQYDDSGDNVCLENGLLKQSLTYKCSLTAGKASIRMNSYVIRKDFSIFMKLKTKFITGRRINKWKCCDSPKSYFTMELGSCQMSGIEEWHIVGGVDEIKRMFSTRPEVSVTFQKSPVTRATQNVSSSEHCSDAKRFTDFVRPQYFYSYTKGTRMVSSLFVPDVIWKKFYSKHKSSYSSRSSGPPAPALVNVIARNSVQASTYVSAGIDNIDLVPSTNANSEISIHAATYAVAGIDTVLVPVISKNSNNSAQTATVLSRAFNNIALIPTVSTNSESFDQATSSVMTEISGATSIPTAAFENSIQTTGNVKVNNALKCMRDDDLCKSLNNSVPGCSFYSQPCSRKTSPIKNMKQKQSSFSLDVTPEKKTRTRWRTRRQLHQMDRDGFAGAKFSESPQAKFLPMPPFVWCEEKSSSSCSDLNSTTTSCGDEVTSISDIIKKLDKNCEILDDDGDSELLSKWNMCSPPINLPSLNFVAPLSSS</sequence>
<name>A0A158RC86_THECL</name>
<feature type="region of interest" description="Disordered" evidence="1">
    <location>
        <begin position="1"/>
        <end position="20"/>
    </location>
</feature>
<feature type="compositionally biased region" description="Basic and acidic residues" evidence="1">
    <location>
        <begin position="7"/>
        <end position="20"/>
    </location>
</feature>
<feature type="domain" description="PI-PLC Y-box" evidence="2">
    <location>
        <begin position="169"/>
        <end position="223"/>
    </location>
</feature>
<feature type="compositionally biased region" description="Polar residues" evidence="1">
    <location>
        <begin position="405"/>
        <end position="417"/>
    </location>
</feature>
<dbReference type="EMBL" id="UYYF01004438">
    <property type="protein sequence ID" value="VDN04096.1"/>
    <property type="molecule type" value="Genomic_DNA"/>
</dbReference>
<reference evidence="3 4" key="2">
    <citation type="submission" date="2018-11" db="EMBL/GenBank/DDBJ databases">
        <authorList>
            <consortium name="Pathogen Informatics"/>
        </authorList>
    </citation>
    <scope>NUCLEOTIDE SEQUENCE [LARGE SCALE GENOMIC DNA]</scope>
</reference>
<dbReference type="STRING" id="103827.A0A158RC86"/>
<evidence type="ECO:0000259" key="2">
    <source>
        <dbReference type="PROSITE" id="PS50008"/>
    </source>
</evidence>
<reference evidence="5" key="1">
    <citation type="submission" date="2016-04" db="UniProtKB">
        <authorList>
            <consortium name="WormBaseParasite"/>
        </authorList>
    </citation>
    <scope>IDENTIFICATION</scope>
</reference>
<dbReference type="GO" id="GO:0006629">
    <property type="term" value="P:lipid metabolic process"/>
    <property type="evidence" value="ECO:0007669"/>
    <property type="project" value="InterPro"/>
</dbReference>
<organism evidence="5">
    <name type="scientific">Thelazia callipaeda</name>
    <name type="common">Oriental eyeworm</name>
    <name type="synonym">Parasitic nematode</name>
    <dbReference type="NCBI Taxonomy" id="103827"/>
    <lineage>
        <taxon>Eukaryota</taxon>
        <taxon>Metazoa</taxon>
        <taxon>Ecdysozoa</taxon>
        <taxon>Nematoda</taxon>
        <taxon>Chromadorea</taxon>
        <taxon>Rhabditida</taxon>
        <taxon>Spirurina</taxon>
        <taxon>Spiruromorpha</taxon>
        <taxon>Thelazioidea</taxon>
        <taxon>Thelaziidae</taxon>
        <taxon>Thelazia</taxon>
    </lineage>
</organism>
<keyword evidence="4" id="KW-1185">Reference proteome</keyword>
<evidence type="ECO:0000313" key="3">
    <source>
        <dbReference type="EMBL" id="VDN04096.1"/>
    </source>
</evidence>